<reference evidence="2" key="1">
    <citation type="submission" date="2022-10" db="EMBL/GenBank/DDBJ databases">
        <authorList>
            <person name="Chen Y."/>
            <person name="Dougan E. K."/>
            <person name="Chan C."/>
            <person name="Rhodes N."/>
            <person name="Thang M."/>
        </authorList>
    </citation>
    <scope>NUCLEOTIDE SEQUENCE</scope>
</reference>
<dbReference type="OrthoDB" id="10671741at2759"/>
<dbReference type="EMBL" id="CAMXCT010004102">
    <property type="protein sequence ID" value="CAI4007674.1"/>
    <property type="molecule type" value="Genomic_DNA"/>
</dbReference>
<dbReference type="EMBL" id="CAMXCT020004102">
    <property type="protein sequence ID" value="CAL1161049.1"/>
    <property type="molecule type" value="Genomic_DNA"/>
</dbReference>
<evidence type="ECO:0000256" key="1">
    <source>
        <dbReference type="SAM" id="MobiDB-lite"/>
    </source>
</evidence>
<feature type="non-terminal residue" evidence="2">
    <location>
        <position position="1"/>
    </location>
</feature>
<keyword evidence="4" id="KW-0808">Transferase</keyword>
<reference evidence="3" key="2">
    <citation type="submission" date="2024-04" db="EMBL/GenBank/DDBJ databases">
        <authorList>
            <person name="Chen Y."/>
            <person name="Shah S."/>
            <person name="Dougan E. K."/>
            <person name="Thang M."/>
            <person name="Chan C."/>
        </authorList>
    </citation>
    <scope>NUCLEOTIDE SEQUENCE [LARGE SCALE GENOMIC DNA]</scope>
</reference>
<accession>A0A9P1DBN5</accession>
<evidence type="ECO:0000313" key="5">
    <source>
        <dbReference type="Proteomes" id="UP001152797"/>
    </source>
</evidence>
<keyword evidence="5" id="KW-1185">Reference proteome</keyword>
<dbReference type="EMBL" id="CAMXCT030004102">
    <property type="protein sequence ID" value="CAL4794986.1"/>
    <property type="molecule type" value="Genomic_DNA"/>
</dbReference>
<proteinExistence type="predicted"/>
<evidence type="ECO:0000313" key="4">
    <source>
        <dbReference type="EMBL" id="CAL4794986.1"/>
    </source>
</evidence>
<keyword evidence="4" id="KW-0418">Kinase</keyword>
<gene>
    <name evidence="2" type="ORF">C1SCF055_LOCUS33212</name>
</gene>
<organism evidence="2">
    <name type="scientific">Cladocopium goreaui</name>
    <dbReference type="NCBI Taxonomy" id="2562237"/>
    <lineage>
        <taxon>Eukaryota</taxon>
        <taxon>Sar</taxon>
        <taxon>Alveolata</taxon>
        <taxon>Dinophyceae</taxon>
        <taxon>Suessiales</taxon>
        <taxon>Symbiodiniaceae</taxon>
        <taxon>Cladocopium</taxon>
    </lineage>
</organism>
<dbReference type="AlphaFoldDB" id="A0A9P1DBN5"/>
<protein>
    <submittedName>
        <fullName evidence="4">Serine/threonine-protein kinase H1-like</fullName>
    </submittedName>
</protein>
<evidence type="ECO:0000313" key="2">
    <source>
        <dbReference type="EMBL" id="CAI4007674.1"/>
    </source>
</evidence>
<name>A0A9P1DBN5_9DINO</name>
<evidence type="ECO:0000313" key="3">
    <source>
        <dbReference type="EMBL" id="CAL1161049.1"/>
    </source>
</evidence>
<comment type="caution">
    <text evidence="2">The sequence shown here is derived from an EMBL/GenBank/DDBJ whole genome shotgun (WGS) entry which is preliminary data.</text>
</comment>
<dbReference type="GO" id="GO:0016301">
    <property type="term" value="F:kinase activity"/>
    <property type="evidence" value="ECO:0007669"/>
    <property type="project" value="UniProtKB-KW"/>
</dbReference>
<feature type="region of interest" description="Disordered" evidence="1">
    <location>
        <begin position="221"/>
        <end position="242"/>
    </location>
</feature>
<feature type="region of interest" description="Disordered" evidence="1">
    <location>
        <begin position="44"/>
        <end position="64"/>
    </location>
</feature>
<dbReference type="Proteomes" id="UP001152797">
    <property type="component" value="Unassembled WGS sequence"/>
</dbReference>
<feature type="compositionally biased region" description="Polar residues" evidence="1">
    <location>
        <begin position="49"/>
        <end position="63"/>
    </location>
</feature>
<sequence length="455" mass="50716">PFFSPGMGSSPSCITECGGSDCRPLVQRLMREPEDKETISMHRYEHAESTATPDTTVESTWGSQMPPLPPVMPGLVLHDGFLEDEALEMPEDPLDRQEISGFIRDLVRGRTLPVLAVNGTAVECLVAMDKQLRYMVIQRTGKKEAKRRALALETVDQETSMPGGMQWPRSALPSAEETDEEVVWNGAPAQQDLLMTESEDDSEVALLQMLGISSDLDDEFVDSDGESEADQQALQMKTRESTEKERRMEEWLQQLCHEVDKLQATSSWLTVGLQQALGAVDNLELCLQQQIQLTEQLQELHRMQLEAGFSHADTEYERTEETWADFASISAPWNPSTELCGQKAPPDLEMTSGLWKSISFSTGLPGMTKTHIKGPPEHLDVTSGQAMSAACRRRVRCHSAVPLLVAPRRWEMLRLRIDGAREILISRLQQFLAGIDAWLLQSPLSMATSMPTVPV</sequence>